<feature type="transmembrane region" description="Helical" evidence="1">
    <location>
        <begin position="6"/>
        <end position="23"/>
    </location>
</feature>
<evidence type="ECO:0000256" key="1">
    <source>
        <dbReference type="SAM" id="Phobius"/>
    </source>
</evidence>
<dbReference type="EMBL" id="MNPL01001186">
    <property type="protein sequence ID" value="OQR79371.1"/>
    <property type="molecule type" value="Genomic_DNA"/>
</dbReference>
<protein>
    <submittedName>
        <fullName evidence="2">Uncharacterized protein</fullName>
    </submittedName>
</protein>
<keyword evidence="1" id="KW-0472">Membrane</keyword>
<keyword evidence="1" id="KW-0812">Transmembrane</keyword>
<dbReference type="Proteomes" id="UP000192247">
    <property type="component" value="Unassembled WGS sequence"/>
</dbReference>
<keyword evidence="1" id="KW-1133">Transmembrane helix</keyword>
<sequence>MPTNQFNSITILAVFLQGFGDFVPGVSDAGSQEKLVICSLYLLAGMVLIAMCFSLMQEEVIYKVRNCGKRMGLIRISDSGMGLGNCPLQDLYPTSLPPPVTHHRSMLGLGVGVTDPQELAGLTAGMALNGPGEGADDCRFVTTHSDYSW</sequence>
<proteinExistence type="predicted"/>
<evidence type="ECO:0000313" key="3">
    <source>
        <dbReference type="Proteomes" id="UP000192247"/>
    </source>
</evidence>
<evidence type="ECO:0000313" key="2">
    <source>
        <dbReference type="EMBL" id="OQR79371.1"/>
    </source>
</evidence>
<reference evidence="2 3" key="1">
    <citation type="journal article" date="2017" name="Gigascience">
        <title>Draft genome of the honey bee ectoparasitic mite, Tropilaelaps mercedesae, is shaped by the parasitic life history.</title>
        <authorList>
            <person name="Dong X."/>
            <person name="Armstrong S.D."/>
            <person name="Xia D."/>
            <person name="Makepeace B.L."/>
            <person name="Darby A.C."/>
            <person name="Kadowaki T."/>
        </authorList>
    </citation>
    <scope>NUCLEOTIDE SEQUENCE [LARGE SCALE GENOMIC DNA]</scope>
    <source>
        <strain evidence="2">Wuxi-XJTLU</strain>
    </source>
</reference>
<dbReference type="SUPFAM" id="SSF81324">
    <property type="entry name" value="Voltage-gated potassium channels"/>
    <property type="match status" value="1"/>
</dbReference>
<name>A0A1V9Y0Y0_9ACAR</name>
<gene>
    <name evidence="2" type="ORF">BIW11_05781</name>
</gene>
<accession>A0A1V9Y0Y0</accession>
<dbReference type="STRING" id="418985.A0A1V9Y0Y0"/>
<dbReference type="AlphaFoldDB" id="A0A1V9Y0Y0"/>
<dbReference type="OrthoDB" id="297496at2759"/>
<organism evidence="2 3">
    <name type="scientific">Tropilaelaps mercedesae</name>
    <dbReference type="NCBI Taxonomy" id="418985"/>
    <lineage>
        <taxon>Eukaryota</taxon>
        <taxon>Metazoa</taxon>
        <taxon>Ecdysozoa</taxon>
        <taxon>Arthropoda</taxon>
        <taxon>Chelicerata</taxon>
        <taxon>Arachnida</taxon>
        <taxon>Acari</taxon>
        <taxon>Parasitiformes</taxon>
        <taxon>Mesostigmata</taxon>
        <taxon>Gamasina</taxon>
        <taxon>Dermanyssoidea</taxon>
        <taxon>Laelapidae</taxon>
        <taxon>Tropilaelaps</taxon>
    </lineage>
</organism>
<keyword evidence="3" id="KW-1185">Reference proteome</keyword>
<comment type="caution">
    <text evidence="2">The sequence shown here is derived from an EMBL/GenBank/DDBJ whole genome shotgun (WGS) entry which is preliminary data.</text>
</comment>
<dbReference type="Gene3D" id="1.10.287.70">
    <property type="match status" value="1"/>
</dbReference>
<dbReference type="InParanoid" id="A0A1V9Y0Y0"/>
<feature type="transmembrane region" description="Helical" evidence="1">
    <location>
        <begin position="35"/>
        <end position="56"/>
    </location>
</feature>